<keyword evidence="4" id="KW-1185">Reference proteome</keyword>
<dbReference type="Gene3D" id="3.10.180.10">
    <property type="entry name" value="2,3-Dihydroxybiphenyl 1,2-Dioxygenase, domain 1"/>
    <property type="match status" value="1"/>
</dbReference>
<evidence type="ECO:0000256" key="1">
    <source>
        <dbReference type="ARBA" id="ARBA00022723"/>
    </source>
</evidence>
<dbReference type="GO" id="GO:0051213">
    <property type="term" value="F:dioxygenase activity"/>
    <property type="evidence" value="ECO:0007669"/>
    <property type="project" value="UniProtKB-KW"/>
</dbReference>
<proteinExistence type="predicted"/>
<protein>
    <submittedName>
        <fullName evidence="3">Catechol 2,3-dioxygenase</fullName>
    </submittedName>
</protein>
<dbReference type="EMBL" id="FMHW01000002">
    <property type="protein sequence ID" value="SCL29109.1"/>
    <property type="molecule type" value="Genomic_DNA"/>
</dbReference>
<dbReference type="InterPro" id="IPR004360">
    <property type="entry name" value="Glyas_Fos-R_dOase_dom"/>
</dbReference>
<dbReference type="InterPro" id="IPR037523">
    <property type="entry name" value="VOC_core"/>
</dbReference>
<gene>
    <name evidence="3" type="ORF">GA0074692_2665</name>
</gene>
<dbReference type="GO" id="GO:0004493">
    <property type="term" value="F:methylmalonyl-CoA epimerase activity"/>
    <property type="evidence" value="ECO:0007669"/>
    <property type="project" value="TreeGrafter"/>
</dbReference>
<keyword evidence="3" id="KW-0560">Oxidoreductase</keyword>
<name>A0A1C6SII2_9ACTN</name>
<evidence type="ECO:0000313" key="3">
    <source>
        <dbReference type="EMBL" id="SCL29109.1"/>
    </source>
</evidence>
<dbReference type="PANTHER" id="PTHR43048">
    <property type="entry name" value="METHYLMALONYL-COA EPIMERASE"/>
    <property type="match status" value="1"/>
</dbReference>
<dbReference type="Pfam" id="PF00903">
    <property type="entry name" value="Glyoxalase"/>
    <property type="match status" value="1"/>
</dbReference>
<sequence>MPGARLGTRPADPEEAAVTDEAPDYFQPEGGLVLTHLLIVRDVDRSREFYRNVLGATVVRERQPAILRLHNSYIVINDEGGPTDDKPTVQAQAPADPNVLSGALNIRVADVRAVYELWRSRGGQFLTEPKDHGVEIRCYLRDPDGYLIELGQGTGILAEMGRPALTQR</sequence>
<evidence type="ECO:0000313" key="4">
    <source>
        <dbReference type="Proteomes" id="UP000198959"/>
    </source>
</evidence>
<reference evidence="4" key="1">
    <citation type="submission" date="2016-06" db="EMBL/GenBank/DDBJ databases">
        <authorList>
            <person name="Varghese N."/>
            <person name="Submissions Spin"/>
        </authorList>
    </citation>
    <scope>NUCLEOTIDE SEQUENCE [LARGE SCALE GENOMIC DNA]</scope>
    <source>
        <strain evidence="4">DSM 43817</strain>
    </source>
</reference>
<dbReference type="GO" id="GO:0046872">
    <property type="term" value="F:metal ion binding"/>
    <property type="evidence" value="ECO:0007669"/>
    <property type="project" value="UniProtKB-KW"/>
</dbReference>
<dbReference type="InterPro" id="IPR029068">
    <property type="entry name" value="Glyas_Bleomycin-R_OHBP_Dase"/>
</dbReference>
<dbReference type="STRING" id="145854.GA0074692_2665"/>
<accession>A0A1C6SII2</accession>
<dbReference type="Proteomes" id="UP000198959">
    <property type="component" value="Unassembled WGS sequence"/>
</dbReference>
<evidence type="ECO:0000259" key="2">
    <source>
        <dbReference type="PROSITE" id="PS51819"/>
    </source>
</evidence>
<keyword evidence="1" id="KW-0479">Metal-binding</keyword>
<dbReference type="PANTHER" id="PTHR43048:SF4">
    <property type="entry name" value="RING-CLEAVING DIOXYGENASE-RELATED"/>
    <property type="match status" value="1"/>
</dbReference>
<dbReference type="AlphaFoldDB" id="A0A1C6SII2"/>
<feature type="domain" description="VOC" evidence="2">
    <location>
        <begin position="31"/>
        <end position="153"/>
    </location>
</feature>
<organism evidence="3 4">
    <name type="scientific">Micromonospora pallida</name>
    <dbReference type="NCBI Taxonomy" id="145854"/>
    <lineage>
        <taxon>Bacteria</taxon>
        <taxon>Bacillati</taxon>
        <taxon>Actinomycetota</taxon>
        <taxon>Actinomycetes</taxon>
        <taxon>Micromonosporales</taxon>
        <taxon>Micromonosporaceae</taxon>
        <taxon>Micromonospora</taxon>
    </lineage>
</organism>
<dbReference type="GO" id="GO:0046491">
    <property type="term" value="P:L-methylmalonyl-CoA metabolic process"/>
    <property type="evidence" value="ECO:0007669"/>
    <property type="project" value="TreeGrafter"/>
</dbReference>
<dbReference type="SUPFAM" id="SSF54593">
    <property type="entry name" value="Glyoxalase/Bleomycin resistance protein/Dihydroxybiphenyl dioxygenase"/>
    <property type="match status" value="1"/>
</dbReference>
<dbReference type="InterPro" id="IPR051785">
    <property type="entry name" value="MMCE/EMCE_epimerase"/>
</dbReference>
<dbReference type="PROSITE" id="PS51819">
    <property type="entry name" value="VOC"/>
    <property type="match status" value="1"/>
</dbReference>
<keyword evidence="3" id="KW-0223">Dioxygenase</keyword>